<keyword evidence="1" id="KW-0812">Transmembrane</keyword>
<sequence>MRINSALFRHTLQVIAHAIGGRMSVIVVANCVIGEVVTLILSYDPCTILQVRVALTYCTHITLSILFCSILQIEAEHQIFFPAPIRGVQSTEDWMNHE</sequence>
<evidence type="ECO:0008006" key="4">
    <source>
        <dbReference type="Google" id="ProtNLM"/>
    </source>
</evidence>
<dbReference type="EMBL" id="JAWWNJ010000006">
    <property type="protein sequence ID" value="KAK7053709.1"/>
    <property type="molecule type" value="Genomic_DNA"/>
</dbReference>
<accession>A0AAW0DPF0</accession>
<keyword evidence="3" id="KW-1185">Reference proteome</keyword>
<feature type="transmembrane region" description="Helical" evidence="1">
    <location>
        <begin position="49"/>
        <end position="71"/>
    </location>
</feature>
<comment type="caution">
    <text evidence="2">The sequence shown here is derived from an EMBL/GenBank/DDBJ whole genome shotgun (WGS) entry which is preliminary data.</text>
</comment>
<protein>
    <recommendedName>
        <fullName evidence="4">Secreted protein</fullName>
    </recommendedName>
</protein>
<evidence type="ECO:0000313" key="2">
    <source>
        <dbReference type="EMBL" id="KAK7053709.1"/>
    </source>
</evidence>
<proteinExistence type="predicted"/>
<gene>
    <name evidence="2" type="ORF">R3P38DRAFT_2851691</name>
</gene>
<keyword evidence="1" id="KW-0472">Membrane</keyword>
<evidence type="ECO:0000313" key="3">
    <source>
        <dbReference type="Proteomes" id="UP001362999"/>
    </source>
</evidence>
<dbReference type="Proteomes" id="UP001362999">
    <property type="component" value="Unassembled WGS sequence"/>
</dbReference>
<dbReference type="AlphaFoldDB" id="A0AAW0DPF0"/>
<reference evidence="2 3" key="1">
    <citation type="journal article" date="2024" name="J Genomics">
        <title>Draft genome sequencing and assembly of Favolaschia claudopus CIRM-BRFM 2984 isolated from oak limbs.</title>
        <authorList>
            <person name="Navarro D."/>
            <person name="Drula E."/>
            <person name="Chaduli D."/>
            <person name="Cazenave R."/>
            <person name="Ahrendt S."/>
            <person name="Wang J."/>
            <person name="Lipzen A."/>
            <person name="Daum C."/>
            <person name="Barry K."/>
            <person name="Grigoriev I.V."/>
            <person name="Favel A."/>
            <person name="Rosso M.N."/>
            <person name="Martin F."/>
        </authorList>
    </citation>
    <scope>NUCLEOTIDE SEQUENCE [LARGE SCALE GENOMIC DNA]</scope>
    <source>
        <strain evidence="2 3">CIRM-BRFM 2984</strain>
    </source>
</reference>
<name>A0AAW0DPF0_9AGAR</name>
<evidence type="ECO:0000256" key="1">
    <source>
        <dbReference type="SAM" id="Phobius"/>
    </source>
</evidence>
<organism evidence="2 3">
    <name type="scientific">Favolaschia claudopus</name>
    <dbReference type="NCBI Taxonomy" id="2862362"/>
    <lineage>
        <taxon>Eukaryota</taxon>
        <taxon>Fungi</taxon>
        <taxon>Dikarya</taxon>
        <taxon>Basidiomycota</taxon>
        <taxon>Agaricomycotina</taxon>
        <taxon>Agaricomycetes</taxon>
        <taxon>Agaricomycetidae</taxon>
        <taxon>Agaricales</taxon>
        <taxon>Marasmiineae</taxon>
        <taxon>Mycenaceae</taxon>
        <taxon>Favolaschia</taxon>
    </lineage>
</organism>
<feature type="transmembrane region" description="Helical" evidence="1">
    <location>
        <begin position="21"/>
        <end position="43"/>
    </location>
</feature>
<keyword evidence="1" id="KW-1133">Transmembrane helix</keyword>